<gene>
    <name evidence="1" type="ORF">V5E97_11470</name>
</gene>
<evidence type="ECO:0000313" key="1">
    <source>
        <dbReference type="EMBL" id="XBH06626.1"/>
    </source>
</evidence>
<name>A0AAU7CNB1_9BACT</name>
<dbReference type="EMBL" id="CP155447">
    <property type="protein sequence ID" value="XBH06626.1"/>
    <property type="molecule type" value="Genomic_DNA"/>
</dbReference>
<proteinExistence type="predicted"/>
<sequence length="159" mass="17807">MRRERAASATAPPAVTIAREYQRLYLDRPCDEVLEFLATIRHVLRDDGKYGHRVHRMTEPLWECYIRLGPSSCLAGLEPALILPPTNHSRDRCPSKGGHETASSLPTRTHGVWLVTPDAGFFQETIAWKGIRQPCPAATDSHANMDQLPRFGRGMNSCT</sequence>
<dbReference type="AlphaFoldDB" id="A0AAU7CNB1"/>
<reference evidence="1" key="1">
    <citation type="submission" date="2024-05" db="EMBL/GenBank/DDBJ databases">
        <title>Planctomycetes of the genus Singulisphaera possess chitinolytic capabilities.</title>
        <authorList>
            <person name="Ivanova A."/>
        </authorList>
    </citation>
    <scope>NUCLEOTIDE SEQUENCE</scope>
    <source>
        <strain evidence="1">Ch08T</strain>
    </source>
</reference>
<dbReference type="RefSeq" id="WP_406699475.1">
    <property type="nucleotide sequence ID" value="NZ_CP155447.1"/>
</dbReference>
<organism evidence="1">
    <name type="scientific">Singulisphaera sp. Ch08</name>
    <dbReference type="NCBI Taxonomy" id="3120278"/>
    <lineage>
        <taxon>Bacteria</taxon>
        <taxon>Pseudomonadati</taxon>
        <taxon>Planctomycetota</taxon>
        <taxon>Planctomycetia</taxon>
        <taxon>Isosphaerales</taxon>
        <taxon>Isosphaeraceae</taxon>
        <taxon>Singulisphaera</taxon>
    </lineage>
</organism>
<protein>
    <submittedName>
        <fullName evidence="1">Uncharacterized protein</fullName>
    </submittedName>
</protein>
<accession>A0AAU7CNB1</accession>